<evidence type="ECO:0000313" key="1">
    <source>
        <dbReference type="EMBL" id="QDY87132.1"/>
    </source>
</evidence>
<dbReference type="Proteomes" id="UP000318927">
    <property type="component" value="Chromosome"/>
</dbReference>
<dbReference type="AlphaFoldDB" id="A0A5B8J7R7"/>
<protein>
    <submittedName>
        <fullName evidence="1">Uncharacterized protein</fullName>
    </submittedName>
</protein>
<organism evidence="1 2">
    <name type="scientific">Mycoplasma anserisalpingitidis</name>
    <dbReference type="NCBI Taxonomy" id="519450"/>
    <lineage>
        <taxon>Bacteria</taxon>
        <taxon>Bacillati</taxon>
        <taxon>Mycoplasmatota</taxon>
        <taxon>Mollicutes</taxon>
        <taxon>Mycoplasmataceae</taxon>
        <taxon>Mycoplasma</taxon>
    </lineage>
</organism>
<reference evidence="1 2" key="1">
    <citation type="journal article" date="2019" name="Microbiol. Resour. Announc.">
        <title>Complete Genome Sequences of Three Mycoplasma anserisalpingitis (Mycoplasma sp. 1220) Strains.</title>
        <authorList>
            <person name="Grozner D."/>
            <person name="Forro B."/>
            <person name="Kovacs A.B."/>
            <person name="Marton S."/>
            <person name="Banyai K."/>
            <person name="Kreizinger Z."/>
            <person name="Sulyok K.M."/>
            <person name="Gyuranecz M."/>
        </authorList>
    </citation>
    <scope>NUCLEOTIDE SEQUENCE [LARGE SCALE GENOMIC DNA]</scope>
    <source>
        <strain evidence="1 2">ATCC:BAA-2147</strain>
    </source>
</reference>
<accession>A0A5B8J7R7</accession>
<sequence>MTKEYYQRKWLNFYESNEYMQNKVNIIFNNWELNKESFLRSPEVTNKGIKFSNDFGYSYFCEFSVETILMIFCTMLRPNMKIGLGFDLKTPNQIRKNVLSLFAQQGVQVYIFEKNSPTSETNLRDLLKIDRKLNGGIYFDYDQNEKAWYIKFFDVEGVLVPIKIQQKLVDSLSEFNLSLGNYSNIENSINVSYDKVFENAFSKNKLFNFLQVDDFFSNLKIEYSIQNEFFEKKFNTVARLLNLNTINSKVMMLNHNISLFKSKFKSNDERSDLLILVNKTNQLKIYNKVSGRLTEIENDLIAFLYIDFMISYWRSAKMDNKLVILPLNAKKYVINLLESYSINYAYENQIYNERDVLFSYNQGIFSTGLNDGFNYDNLKFLFYYIFMTNEYKIKGDFINYKTNQLLNVYNLHLYDQIRISFDKIFLKKMDLIFSVGQKFTKTHEIVKIIKHNYESYGNFYLYTIILSDDSRIIYQYDIDDSKMIIHVEFMNNMNKMKVQNKIRFEELKNKAADAVKFAKKF</sequence>
<keyword evidence="2" id="KW-1185">Reference proteome</keyword>
<evidence type="ECO:0000313" key="2">
    <source>
        <dbReference type="Proteomes" id="UP000318927"/>
    </source>
</evidence>
<dbReference type="EMBL" id="CP042295">
    <property type="protein sequence ID" value="QDY87132.1"/>
    <property type="molecule type" value="Genomic_DNA"/>
</dbReference>
<dbReference type="RefSeq" id="WP_146368688.1">
    <property type="nucleotide sequence ID" value="NZ_CP042295.1"/>
</dbReference>
<proteinExistence type="predicted"/>
<gene>
    <name evidence="1" type="ORF">FRW55_03135</name>
</gene>
<dbReference type="OrthoDB" id="399753at2"/>
<dbReference type="KEGG" id="mans:FRW55_03135"/>
<name>A0A5B8J7R7_9MOLU</name>
<dbReference type="NCBIfam" id="NF045968">
    <property type="entry name" value="mutase_MAG5620"/>
    <property type="match status" value="1"/>
</dbReference>